<feature type="region of interest" description="Disordered" evidence="10">
    <location>
        <begin position="465"/>
        <end position="486"/>
    </location>
</feature>
<evidence type="ECO:0000256" key="3">
    <source>
        <dbReference type="ARBA" id="ARBA00022553"/>
    </source>
</evidence>
<dbReference type="InterPro" id="IPR015940">
    <property type="entry name" value="UBA"/>
</dbReference>
<dbReference type="InterPro" id="IPR009060">
    <property type="entry name" value="UBA-like_sf"/>
</dbReference>
<organism evidence="12 13">
    <name type="scientific">Galemys pyrenaicus</name>
    <name type="common">Iberian desman</name>
    <name type="synonym">Pyrenean desman</name>
    <dbReference type="NCBI Taxonomy" id="202257"/>
    <lineage>
        <taxon>Eukaryota</taxon>
        <taxon>Metazoa</taxon>
        <taxon>Chordata</taxon>
        <taxon>Craniata</taxon>
        <taxon>Vertebrata</taxon>
        <taxon>Euteleostomi</taxon>
        <taxon>Mammalia</taxon>
        <taxon>Eutheria</taxon>
        <taxon>Laurasiatheria</taxon>
        <taxon>Eulipotyphla</taxon>
        <taxon>Talpidae</taxon>
        <taxon>Galemys</taxon>
    </lineage>
</organism>
<feature type="compositionally biased region" description="Pro residues" evidence="10">
    <location>
        <begin position="2376"/>
        <end position="2385"/>
    </location>
</feature>
<feature type="compositionally biased region" description="Gly residues" evidence="10">
    <location>
        <begin position="1930"/>
        <end position="1939"/>
    </location>
</feature>
<dbReference type="InterPro" id="IPR026805">
    <property type="entry name" value="GW182_M_dom"/>
</dbReference>
<feature type="compositionally biased region" description="Basic and acidic residues" evidence="10">
    <location>
        <begin position="110"/>
        <end position="122"/>
    </location>
</feature>
<dbReference type="Pfam" id="PF16608">
    <property type="entry name" value="TNRC6-PABC_bdg"/>
    <property type="match status" value="1"/>
</dbReference>
<keyword evidence="13" id="KW-1185">Reference proteome</keyword>
<dbReference type="Gene3D" id="1.10.8.10">
    <property type="entry name" value="DNA helicase RuvA subunit, C-terminal domain"/>
    <property type="match status" value="1"/>
</dbReference>
<feature type="compositionally biased region" description="Basic and acidic residues" evidence="10">
    <location>
        <begin position="477"/>
        <end position="486"/>
    </location>
</feature>
<feature type="compositionally biased region" description="Polar residues" evidence="10">
    <location>
        <begin position="2567"/>
        <end position="2580"/>
    </location>
</feature>
<feature type="compositionally biased region" description="Low complexity" evidence="10">
    <location>
        <begin position="1277"/>
        <end position="1288"/>
    </location>
</feature>
<dbReference type="Pfam" id="PF10427">
    <property type="entry name" value="Ago_hook"/>
    <property type="match status" value="1"/>
</dbReference>
<feature type="region of interest" description="Disordered" evidence="10">
    <location>
        <begin position="978"/>
        <end position="1039"/>
    </location>
</feature>
<accession>A0A8J6DFE4</accession>
<keyword evidence="6 9" id="KW-0175">Coiled coil</keyword>
<dbReference type="InterPro" id="IPR052068">
    <property type="entry name" value="GW182_domain"/>
</dbReference>
<dbReference type="EMBL" id="JAGFMF010012102">
    <property type="protein sequence ID" value="KAG8507472.1"/>
    <property type="molecule type" value="Genomic_DNA"/>
</dbReference>
<evidence type="ECO:0000256" key="10">
    <source>
        <dbReference type="SAM" id="MobiDB-lite"/>
    </source>
</evidence>
<dbReference type="GO" id="GO:0060213">
    <property type="term" value="P:positive regulation of nuclear-transcribed mRNA poly(A) tail shortening"/>
    <property type="evidence" value="ECO:0007669"/>
    <property type="project" value="TreeGrafter"/>
</dbReference>
<evidence type="ECO:0000256" key="1">
    <source>
        <dbReference type="ARBA" id="ARBA00007302"/>
    </source>
</evidence>
<keyword evidence="2" id="KW-0488">Methylation</keyword>
<keyword evidence="3" id="KW-0597">Phosphoprotein</keyword>
<dbReference type="GO" id="GO:0005654">
    <property type="term" value="C:nucleoplasm"/>
    <property type="evidence" value="ECO:0007669"/>
    <property type="project" value="TreeGrafter"/>
</dbReference>
<feature type="compositionally biased region" description="Basic residues" evidence="10">
    <location>
        <begin position="1130"/>
        <end position="1141"/>
    </location>
</feature>
<feature type="compositionally biased region" description="Low complexity" evidence="10">
    <location>
        <begin position="159"/>
        <end position="171"/>
    </location>
</feature>
<dbReference type="PANTHER" id="PTHR13020:SF9">
    <property type="entry name" value="TRINUCLEOTIDE REPEAT-CONTAINING GENE 6C PROTEIN"/>
    <property type="match status" value="1"/>
</dbReference>
<dbReference type="SUPFAM" id="SSF54928">
    <property type="entry name" value="RNA-binding domain, RBD"/>
    <property type="match status" value="1"/>
</dbReference>
<feature type="compositionally biased region" description="Pro residues" evidence="10">
    <location>
        <begin position="807"/>
        <end position="816"/>
    </location>
</feature>
<feature type="region of interest" description="Disordered" evidence="10">
    <location>
        <begin position="2501"/>
        <end position="2617"/>
    </location>
</feature>
<feature type="region of interest" description="Disordered" evidence="10">
    <location>
        <begin position="66"/>
        <end position="173"/>
    </location>
</feature>
<dbReference type="InterPro" id="IPR000504">
    <property type="entry name" value="RRM_dom"/>
</dbReference>
<evidence type="ECO:0000256" key="4">
    <source>
        <dbReference type="ARBA" id="ARBA00022845"/>
    </source>
</evidence>
<dbReference type="InterPro" id="IPR035979">
    <property type="entry name" value="RBD_domain_sf"/>
</dbReference>
<dbReference type="Proteomes" id="UP000700334">
    <property type="component" value="Unassembled WGS sequence"/>
</dbReference>
<evidence type="ECO:0000256" key="8">
    <source>
        <dbReference type="ARBA" id="ARBA00073415"/>
    </source>
</evidence>
<feature type="coiled-coil region" evidence="9">
    <location>
        <begin position="2466"/>
        <end position="2497"/>
    </location>
</feature>
<feature type="compositionally biased region" description="Low complexity" evidence="10">
    <location>
        <begin position="2134"/>
        <end position="2143"/>
    </location>
</feature>
<dbReference type="Gene3D" id="3.30.70.330">
    <property type="match status" value="1"/>
</dbReference>
<feature type="region of interest" description="Disordered" evidence="10">
    <location>
        <begin position="2288"/>
        <end position="2310"/>
    </location>
</feature>
<feature type="compositionally biased region" description="Gly residues" evidence="10">
    <location>
        <begin position="1656"/>
        <end position="1665"/>
    </location>
</feature>
<feature type="compositionally biased region" description="Polar residues" evidence="10">
    <location>
        <begin position="1552"/>
        <end position="1581"/>
    </location>
</feature>
<feature type="region of interest" description="Disordered" evidence="10">
    <location>
        <begin position="1277"/>
        <end position="1336"/>
    </location>
</feature>
<dbReference type="CDD" id="cd14283">
    <property type="entry name" value="UBA_TNR6C"/>
    <property type="match status" value="1"/>
</dbReference>
<feature type="region of interest" description="Disordered" evidence="10">
    <location>
        <begin position="1188"/>
        <end position="1236"/>
    </location>
</feature>
<feature type="compositionally biased region" description="Low complexity" evidence="10">
    <location>
        <begin position="1481"/>
        <end position="1494"/>
    </location>
</feature>
<feature type="compositionally biased region" description="Low complexity" evidence="10">
    <location>
        <begin position="1324"/>
        <end position="1335"/>
    </location>
</feature>
<feature type="compositionally biased region" description="Basic and acidic residues" evidence="10">
    <location>
        <begin position="2296"/>
        <end position="2309"/>
    </location>
</feature>
<feature type="compositionally biased region" description="Polar residues" evidence="10">
    <location>
        <begin position="1738"/>
        <end position="1753"/>
    </location>
</feature>
<feature type="domain" description="UBA" evidence="11">
    <location>
        <begin position="2219"/>
        <end position="2264"/>
    </location>
</feature>
<dbReference type="FunFam" id="3.30.70.330:FF:000011">
    <property type="entry name" value="trinucleotide repeat-containing gene 6A protein-like"/>
    <property type="match status" value="1"/>
</dbReference>
<dbReference type="PROSITE" id="PS50030">
    <property type="entry name" value="UBA"/>
    <property type="match status" value="1"/>
</dbReference>
<evidence type="ECO:0000313" key="13">
    <source>
        <dbReference type="Proteomes" id="UP000700334"/>
    </source>
</evidence>
<feature type="region of interest" description="Disordered" evidence="10">
    <location>
        <begin position="391"/>
        <end position="424"/>
    </location>
</feature>
<feature type="region of interest" description="Disordered" evidence="10">
    <location>
        <begin position="499"/>
        <end position="534"/>
    </location>
</feature>
<feature type="region of interest" description="Disordered" evidence="10">
    <location>
        <begin position="2915"/>
        <end position="2940"/>
    </location>
</feature>
<dbReference type="SMART" id="SM00165">
    <property type="entry name" value="UBA"/>
    <property type="match status" value="1"/>
</dbReference>
<feature type="region of interest" description="Disordered" evidence="10">
    <location>
        <begin position="2777"/>
        <end position="2805"/>
    </location>
</feature>
<evidence type="ECO:0000256" key="9">
    <source>
        <dbReference type="SAM" id="Coils"/>
    </source>
</evidence>
<dbReference type="GO" id="GO:0005829">
    <property type="term" value="C:cytosol"/>
    <property type="evidence" value="ECO:0007669"/>
    <property type="project" value="UniProtKB-ARBA"/>
</dbReference>
<feature type="non-terminal residue" evidence="12">
    <location>
        <position position="1"/>
    </location>
</feature>
<dbReference type="GO" id="GO:0035195">
    <property type="term" value="P:miRNA-mediated post-transcriptional gene silencing"/>
    <property type="evidence" value="ECO:0007669"/>
    <property type="project" value="TreeGrafter"/>
</dbReference>
<dbReference type="InterPro" id="IPR019486">
    <property type="entry name" value="Argonaute_hook_dom"/>
</dbReference>
<feature type="compositionally biased region" description="Basic and acidic residues" evidence="10">
    <location>
        <begin position="1709"/>
        <end position="1720"/>
    </location>
</feature>
<feature type="region of interest" description="Disordered" evidence="10">
    <location>
        <begin position="795"/>
        <end position="816"/>
    </location>
</feature>
<feature type="region of interest" description="Disordered" evidence="10">
    <location>
        <begin position="1130"/>
        <end position="1159"/>
    </location>
</feature>
<proteinExistence type="inferred from homology"/>
<keyword evidence="5" id="KW-0694">RNA-binding</keyword>
<sequence>WGPGRGHGRAWEPGSTRAPAVCPVPSPATLSFFPDVTYLYVLGWALPEASLKLWVLFILFPPVPEPTKACSSPPQPAGTSTSTPAGPLPGSSNGKRASASGQQPPAARYLPREVPPRFRQQEQKQLLKRGQPLPAGALASASPTRGAGPAGASPPPPAAAAAQQRPSQLQPGKSIRRGVLFTGAHGRCRTGTRHVASTRRRRQPIQRAALTSSVKPLVRRDAPRDTPCRLVGRLQSLPGASLTRGLGCSARGRARAPTHPLLRQLRRAGRPLPWPQRHFALRSQNADLSSPGPARPPGPQVLLTVFLCCSFRGLLEAGKRVYAGSGCLQRARKGKQAQRPHGPEHSHPRSRRQLAMKHTAMPALPCGRSVRPPASAKVLVSSRLRALSEPLSEPLLPAGGDRRSLPAARRSSGRRRGQAGRREVLRTSLPSVLVEKALPCQALPPAEQLACSRAPFALPFSLRASPGSGATLTSHAPEGRGESRRLAERTCRAPAKYQVAGHGAQHTTSAAWRTSRRPGASQVPSGDGSRCWSGGVATEAASQARDPGLGFAEQSRWRVACSTAQTPVAGPRCRGRAAGAAAGEQGGGGCSAASEGTALGSPGAGGRACGSLLLPQQHAGVARGAVGGRAPGSVQVVRRKQPFSRKTQQQIKSWPVMKEEEEDGFLDLGFGSGALQPAGGVQPLEKQNSRFLPTTASTAAAGDEPDTSLRAASARGCPARPAPGLPRQGYRARLSPCSADAAEPRAQTALAAGVGQLACQPAPPASKRDGGRAPGSWLRFRHDKMASRQRVVLKTRCRQTRLARPPRSAPPGPPSPWPAPLVCSSLSGPSFIRWVTSVTPLRATSGELVSSAALAGRALSSGRHLDDLFIISVRAAGGPAPVPRTLSEPLSPPTCVCETDVTCRPARAAVGARPAVSRAPGTWGVLGQPCIHGSPILAPCRALDHFRTPASAVRPWTRGLALPAHSGDLGSEMQDVQISGRHESLPREPNPRGVRERRGRAPAVPKGWAPRPAAGRCEPRPTAIRSPTEQHQQRHEGSGQLRTLWLPWRRDRPLANCGVRAVCPEKESAPGALLVFTLTLTAPQNPSARSPSAVLETPRRGHHTFLESAMEVQWLSPVGRWLGKRHSLHKNHCKGRGKRVGRARDPRRPWPGPRTPRCAWQRAAGSSWGPRADSCLVSAALMPQEPPVLQSWKGKRAPPPRPAQVEARPMGGEPHCASVSSLPDLGHSGLADHYENPPWGQQATFRGEASGGWDQVIVDRADQEAWPSIAGAEADAAAECPADTDAAPNCGSEGSSMATGSAQGGFPGHGKKTNGNNGPSSVLGPSPASQSALGAAGAGCGNGSAARVWGVAAGAGSGLAHCALSGGDGKMDTMAGDGRGQSCWGAPSSSAGVNLNLNPSANPAAWPVLGHEGAVATGNPSSVCSPVSAIGQSMGNQNGNPAGTLGAWGNLLPQESTEPQTPASQNVSFSVQPQNLNTDGPNNTNPMNSSPNPVSAMQTNGLASWGMAVGVGAIIPPHLQGLPGANGSSVSQVSAGGGEGIGSSVWGLSPGNPATGNSNPGFSQGNGDTVNSALSAKQNGASGAVQKDGNGGNAWDSGPPAGPGLLAWGRGGGGSGNIHSGAWGHPGRSTPSGVNGEWGKPPSQHSSSEASRKGSAGWGSPGGGSQSPAVQPGGEHTDAWAKAACASTTASEGSSEGSGAHNEGSAGRDGAEGRRRDKAAGDQGHVQPPRNDLDPRVLSNTGWGRTPVKQNTAWEFEESPRPERKSDTGAEAWGCAAPPPAASGGKDGGPADSANTSSVSGWAGSPPAAAPASAGWGDGSSKAPSGPGVWGGSINSTAVTNAAAAKGGQAWSGTARPEDKPPTWGEPPKPKPQNWGDGQKPGPAWSAGAGDWADSSPVPGHLGEGKKNGAGWDADGSRSGPGWSDSARAGAGGWGGGTSWGEPLKPGPPQSWAGKAPDGSASGWGGAVSVKQTGTGWVGGPVPVKQKDSREATGWEEPSPPSIRRKMEIDDGTSAWGDPSHYNNKTVNMWDRNNPGIQSSAAAGTAASVAAAAAAAGSGSTNAGDAPPAHAAGAPLPRSPLLGPVSSGWGEMPSVHAKTGDAWGEPSPSPTLVDNGTAAWGKPPSSGTGWGDQPAEPAAAFGRAGAPAAAPALCKPAAKSMQEGWGGGGDDVSLGTGQWEDEEGGMWNSTAPQEGTSSCSSWGNAPKKGLQKGMKAAGKQDEAWIMNRLTKQLTDMGFPREPAEEALKSNNMNLDQAMSALLEKKVDVDKRGLGVTDYNGMVTKPLGCRPPISKESPADRPAFLDKDGGLVEEPATSPFLPSPSLKLPLSNSALPNQALGGVASGLGMQNLNPSRQMPSGSVGVFGSSGAAQARTLPPPQPPAPPLSSSQPSLRAQVPQFLTPQVQAQLLQFAAKNIGLSPALLTSPINPQHMTMLNQLYQLQLAYQRLQIQQQMLQAQRNVSGPMRQQEQQVARTITNLQQQIQQHQRQLAQALLVKPPPLSLHPSAGRSAVDSFPPHPQAPGLPDLQTKEQQSSPNTFAPYPLAGLNPNMNVSGMDMPGGLSVKDPSQSQSRLPQWTHPNPMDTSPGAASPLDQNPSKHGAIPGGLSIGPPAKSSIDESYGRYDLIQNTESPASPPVAVPHSWSRAKSDSDKISNGSSINWPPEFHPGVPWKGLQNVDPENDPDATPGSVPAGPTVNTTIQDVNRCLLKSGGSSPPSSQNATLPSSSAWPLSASGYSRSFSSLAPAPSIAGKLSDIKSTWSSGPASHAQASLSHELWKVPRNTPAPTRPPPGLTNPKPSSSWGASPLGWTSSYSSGSAWSTDASGRTSSWLVLRNLTPQIDGSTLRTLCLQHGPLITFHLNLTQGNAVVRYSSKEEAAKAQKSLHMCVLGNTTILAEFAGEEEVNRFLAQGQALPPSSSWQPSSGTGQTRLGASGGSHGLVRSDAGHWSAPCLAGKGSSDLLWGGVPQYSSSLWGPPSADDGRVIGSPTPLNTLLPGDLLSGESI</sequence>
<feature type="compositionally biased region" description="Basic and acidic residues" evidence="10">
    <location>
        <begin position="980"/>
        <end position="996"/>
    </location>
</feature>
<evidence type="ECO:0000313" key="12">
    <source>
        <dbReference type="EMBL" id="KAG8507472.1"/>
    </source>
</evidence>
<protein>
    <recommendedName>
        <fullName evidence="8">Trinucleotide repeat-containing gene 6C protein</fullName>
    </recommendedName>
</protein>
<feature type="compositionally biased region" description="Low complexity" evidence="10">
    <location>
        <begin position="1666"/>
        <end position="1705"/>
    </location>
</feature>
<feature type="compositionally biased region" description="Polar residues" evidence="10">
    <location>
        <begin position="69"/>
        <end position="103"/>
    </location>
</feature>
<comment type="caution">
    <text evidence="12">The sequence shown here is derived from an EMBL/GenBank/DDBJ whole genome shotgun (WGS) entry which is preliminary data.</text>
</comment>
<feature type="compositionally biased region" description="Low complexity" evidence="10">
    <location>
        <begin position="1967"/>
        <end position="1984"/>
    </location>
</feature>
<feature type="compositionally biased region" description="Basic and acidic residues" evidence="10">
    <location>
        <begin position="1758"/>
        <end position="1768"/>
    </location>
</feature>
<dbReference type="PANTHER" id="PTHR13020">
    <property type="entry name" value="TRINUCLEOTIDE REPEAT-CONTAINING GENE 6"/>
    <property type="match status" value="1"/>
</dbReference>
<keyword evidence="7" id="KW-0943">RNA-mediated gene silencing</keyword>
<dbReference type="InterPro" id="IPR034927">
    <property type="entry name" value="TNRC6C_RRM"/>
</dbReference>
<dbReference type="FunFam" id="1.10.8.10:FF:000027">
    <property type="entry name" value="Trinucleotide repeat-containing gene 6C protein"/>
    <property type="match status" value="1"/>
</dbReference>
<feature type="region of interest" description="Disordered" evidence="10">
    <location>
        <begin position="2058"/>
        <end position="2143"/>
    </location>
</feature>
<feature type="compositionally biased region" description="Low complexity" evidence="10">
    <location>
        <begin position="1597"/>
        <end position="1608"/>
    </location>
</feature>
<dbReference type="GO" id="GO:0006417">
    <property type="term" value="P:regulation of translation"/>
    <property type="evidence" value="ECO:0007669"/>
    <property type="project" value="UniProtKB-KW"/>
</dbReference>
<evidence type="ECO:0000256" key="2">
    <source>
        <dbReference type="ARBA" id="ARBA00022481"/>
    </source>
</evidence>
<name>A0A8J6DFE4_GALPY</name>
<evidence type="ECO:0000256" key="6">
    <source>
        <dbReference type="ARBA" id="ARBA00023054"/>
    </source>
</evidence>
<reference evidence="12" key="1">
    <citation type="journal article" date="2021" name="Evol. Appl.">
        <title>The genome of the Pyrenean desman and the effects of bottlenecks and inbreeding on the genomic landscape of an endangered species.</title>
        <authorList>
            <person name="Escoda L."/>
            <person name="Castresana J."/>
        </authorList>
    </citation>
    <scope>NUCLEOTIDE SEQUENCE</scope>
    <source>
        <strain evidence="12">IBE-C5619</strain>
    </source>
</reference>
<comment type="similarity">
    <text evidence="1">Belongs to the GW182 family.</text>
</comment>
<dbReference type="Pfam" id="PF00076">
    <property type="entry name" value="RRM_1"/>
    <property type="match status" value="1"/>
</dbReference>
<dbReference type="GO" id="GO:0003723">
    <property type="term" value="F:RNA binding"/>
    <property type="evidence" value="ECO:0007669"/>
    <property type="project" value="UniProtKB-KW"/>
</dbReference>
<feature type="compositionally biased region" description="Polar residues" evidence="10">
    <location>
        <begin position="2347"/>
        <end position="2358"/>
    </location>
</feature>
<feature type="compositionally biased region" description="Polar residues" evidence="10">
    <location>
        <begin position="1454"/>
        <end position="1480"/>
    </location>
</feature>
<dbReference type="GO" id="GO:0000932">
    <property type="term" value="C:P-body"/>
    <property type="evidence" value="ECO:0007669"/>
    <property type="project" value="TreeGrafter"/>
</dbReference>
<dbReference type="InterPro" id="IPR041917">
    <property type="entry name" value="TNR6C_UBA"/>
</dbReference>
<feature type="compositionally biased region" description="Polar residues" evidence="10">
    <location>
        <begin position="1292"/>
        <end position="1301"/>
    </location>
</feature>
<dbReference type="InterPro" id="IPR012677">
    <property type="entry name" value="Nucleotide-bd_a/b_plait_sf"/>
</dbReference>
<evidence type="ECO:0000256" key="7">
    <source>
        <dbReference type="ARBA" id="ARBA00023158"/>
    </source>
</evidence>
<dbReference type="InterPro" id="IPR032226">
    <property type="entry name" value="TNRC6_PABC-bd"/>
</dbReference>
<feature type="compositionally biased region" description="Low complexity" evidence="10">
    <location>
        <begin position="2359"/>
        <end position="2375"/>
    </location>
</feature>
<dbReference type="CDD" id="cd12713">
    <property type="entry name" value="RRM_TNRC6C"/>
    <property type="match status" value="1"/>
</dbReference>
<dbReference type="Pfam" id="PF12938">
    <property type="entry name" value="M_domain"/>
    <property type="match status" value="1"/>
</dbReference>
<feature type="compositionally biased region" description="Low complexity" evidence="10">
    <location>
        <begin position="132"/>
        <end position="151"/>
    </location>
</feature>
<feature type="region of interest" description="Disordered" evidence="10">
    <location>
        <begin position="2159"/>
        <end position="2210"/>
    </location>
</feature>
<feature type="region of interest" description="Disordered" evidence="10">
    <location>
        <begin position="1545"/>
        <end position="2023"/>
    </location>
</feature>
<feature type="compositionally biased region" description="Low complexity" evidence="10">
    <location>
        <begin position="2058"/>
        <end position="2076"/>
    </location>
</feature>
<feature type="compositionally biased region" description="Polar residues" evidence="10">
    <location>
        <begin position="2187"/>
        <end position="2203"/>
    </location>
</feature>
<evidence type="ECO:0000259" key="11">
    <source>
        <dbReference type="PROSITE" id="PS50030"/>
    </source>
</evidence>
<evidence type="ECO:0000256" key="5">
    <source>
        <dbReference type="ARBA" id="ARBA00022884"/>
    </source>
</evidence>
<keyword evidence="4" id="KW-0810">Translation regulation</keyword>
<dbReference type="SUPFAM" id="SSF46934">
    <property type="entry name" value="UBA-like"/>
    <property type="match status" value="1"/>
</dbReference>
<feature type="compositionally biased region" description="Low complexity" evidence="10">
    <location>
        <begin position="1790"/>
        <end position="1821"/>
    </location>
</feature>
<feature type="region of interest" description="Disordered" evidence="10">
    <location>
        <begin position="2345"/>
        <end position="2394"/>
    </location>
</feature>
<feature type="region of interest" description="Disordered" evidence="10">
    <location>
        <begin position="2629"/>
        <end position="2729"/>
    </location>
</feature>
<dbReference type="OrthoDB" id="5919166at2759"/>
<feature type="region of interest" description="Disordered" evidence="10">
    <location>
        <begin position="1454"/>
        <end position="1494"/>
    </location>
</feature>
<feature type="compositionally biased region" description="Polar residues" evidence="10">
    <location>
        <begin position="2917"/>
        <end position="2933"/>
    </location>
</feature>
<gene>
    <name evidence="12" type="ORF">J0S82_013174</name>
</gene>
<feature type="region of interest" description="Disordered" evidence="10">
    <location>
        <begin position="697"/>
        <end position="729"/>
    </location>
</feature>
<feature type="compositionally biased region" description="Low complexity" evidence="10">
    <location>
        <begin position="2712"/>
        <end position="2729"/>
    </location>
</feature>
<feature type="region of interest" description="Disordered" evidence="10">
    <location>
        <begin position="331"/>
        <end position="356"/>
    </location>
</feature>